<name>A0ABT2SF94_9FIRM</name>
<evidence type="ECO:0000256" key="1">
    <source>
        <dbReference type="ARBA" id="ARBA00010923"/>
    </source>
</evidence>
<dbReference type="SUPFAM" id="SSF116734">
    <property type="entry name" value="DNA methylase specificity domain"/>
    <property type="match status" value="1"/>
</dbReference>
<dbReference type="PANTHER" id="PTHR30408:SF12">
    <property type="entry name" value="TYPE I RESTRICTION ENZYME MJAVIII SPECIFICITY SUBUNIT"/>
    <property type="match status" value="1"/>
</dbReference>
<feature type="domain" description="Type I restriction modification DNA specificity" evidence="4">
    <location>
        <begin position="4"/>
        <end position="183"/>
    </location>
</feature>
<dbReference type="InterPro" id="IPR052021">
    <property type="entry name" value="Type-I_RS_S_subunit"/>
</dbReference>
<dbReference type="InterPro" id="IPR000055">
    <property type="entry name" value="Restrct_endonuc_typeI_TRD"/>
</dbReference>
<organism evidence="5 6">
    <name type="scientific">Roseburia amylophila</name>
    <dbReference type="NCBI Taxonomy" id="2981794"/>
    <lineage>
        <taxon>Bacteria</taxon>
        <taxon>Bacillati</taxon>
        <taxon>Bacillota</taxon>
        <taxon>Clostridia</taxon>
        <taxon>Lachnospirales</taxon>
        <taxon>Lachnospiraceae</taxon>
        <taxon>Roseburia</taxon>
    </lineage>
</organism>
<reference evidence="5 6" key="1">
    <citation type="journal article" date="2021" name="ISME Commun">
        <title>Automated analysis of genomic sequences facilitates high-throughput and comprehensive description of bacteria.</title>
        <authorList>
            <person name="Hitch T.C.A."/>
        </authorList>
    </citation>
    <scope>NUCLEOTIDE SEQUENCE [LARGE SCALE GENOMIC DNA]</scope>
    <source>
        <strain evidence="5 6">Sanger_19</strain>
    </source>
</reference>
<evidence type="ECO:0000256" key="3">
    <source>
        <dbReference type="ARBA" id="ARBA00023125"/>
    </source>
</evidence>
<dbReference type="EC" id="3.1.21.-" evidence="5"/>
<dbReference type="GO" id="GO:0004519">
    <property type="term" value="F:endonuclease activity"/>
    <property type="evidence" value="ECO:0007669"/>
    <property type="project" value="UniProtKB-KW"/>
</dbReference>
<keyword evidence="2" id="KW-0680">Restriction system</keyword>
<accession>A0ABT2SF94</accession>
<dbReference type="InterPro" id="IPR044946">
    <property type="entry name" value="Restrct_endonuc_typeI_TRD_sf"/>
</dbReference>
<dbReference type="RefSeq" id="WP_262624093.1">
    <property type="nucleotide sequence ID" value="NZ_JAOQKI010000017.1"/>
</dbReference>
<protein>
    <submittedName>
        <fullName evidence="5">Restriction endonuclease subunit S</fullName>
        <ecNumber evidence="5">3.1.21.-</ecNumber>
    </submittedName>
</protein>
<evidence type="ECO:0000256" key="2">
    <source>
        <dbReference type="ARBA" id="ARBA00022747"/>
    </source>
</evidence>
<evidence type="ECO:0000259" key="4">
    <source>
        <dbReference type="Pfam" id="PF01420"/>
    </source>
</evidence>
<proteinExistence type="inferred from homology"/>
<evidence type="ECO:0000313" key="6">
    <source>
        <dbReference type="Proteomes" id="UP001209666"/>
    </source>
</evidence>
<dbReference type="Proteomes" id="UP001209666">
    <property type="component" value="Unassembled WGS sequence"/>
</dbReference>
<keyword evidence="6" id="KW-1185">Reference proteome</keyword>
<keyword evidence="5" id="KW-0255">Endonuclease</keyword>
<comment type="similarity">
    <text evidence="1">Belongs to the type-I restriction system S methylase family.</text>
</comment>
<keyword evidence="5" id="KW-0378">Hydrolase</keyword>
<dbReference type="GO" id="GO:0016787">
    <property type="term" value="F:hydrolase activity"/>
    <property type="evidence" value="ECO:0007669"/>
    <property type="project" value="UniProtKB-KW"/>
</dbReference>
<dbReference type="Pfam" id="PF01420">
    <property type="entry name" value="Methylase_S"/>
    <property type="match status" value="1"/>
</dbReference>
<dbReference type="Gene3D" id="3.90.220.20">
    <property type="entry name" value="DNA methylase specificity domains"/>
    <property type="match status" value="1"/>
</dbReference>
<dbReference type="EMBL" id="JAOQKI010000017">
    <property type="protein sequence ID" value="MCU6717725.1"/>
    <property type="molecule type" value="Genomic_DNA"/>
</dbReference>
<keyword evidence="3" id="KW-0238">DNA-binding</keyword>
<gene>
    <name evidence="5" type="ORF">OCV43_10640</name>
</gene>
<comment type="caution">
    <text evidence="5">The sequence shown here is derived from an EMBL/GenBank/DDBJ whole genome shotgun (WGS) entry which is preliminary data.</text>
</comment>
<evidence type="ECO:0000313" key="5">
    <source>
        <dbReference type="EMBL" id="MCU6717725.1"/>
    </source>
</evidence>
<dbReference type="PANTHER" id="PTHR30408">
    <property type="entry name" value="TYPE-1 RESTRICTION ENZYME ECOKI SPECIFICITY PROTEIN"/>
    <property type="match status" value="1"/>
</dbReference>
<sequence>MSKLTKYKFSDLYEMSSGISSSKEQAGHGSPFISFSTVFNNYFLPEELPDLMDTSLKEQEIFSVKKDDVFITRTSETVDALAMSCVAVKDYPKATFSGFVKRLRPKTTGIVYSKYIAFFLRSKYFRKVLDCNTIMTLRASFNEDMFSFLYLYLPDYEEQVRIGDLLYKMEMKIRTNNKINDNLPYQSLMVA</sequence>
<keyword evidence="5" id="KW-0540">Nuclease</keyword>